<dbReference type="SUPFAM" id="SSF50249">
    <property type="entry name" value="Nucleic acid-binding proteins"/>
    <property type="match status" value="1"/>
</dbReference>
<dbReference type="STRING" id="69332.A0A388KZ88"/>
<name>A0A388KZ88_CHABU</name>
<organism evidence="4 5">
    <name type="scientific">Chara braunii</name>
    <name type="common">Braun's stonewort</name>
    <dbReference type="NCBI Taxonomy" id="69332"/>
    <lineage>
        <taxon>Eukaryota</taxon>
        <taxon>Viridiplantae</taxon>
        <taxon>Streptophyta</taxon>
        <taxon>Charophyceae</taxon>
        <taxon>Charales</taxon>
        <taxon>Characeae</taxon>
        <taxon>Chara</taxon>
    </lineage>
</organism>
<keyword evidence="3" id="KW-0539">Nucleus</keyword>
<dbReference type="Gene3D" id="2.40.50.140">
    <property type="entry name" value="Nucleic acid-binding proteins"/>
    <property type="match status" value="1"/>
</dbReference>
<dbReference type="OMA" id="KAYVWIT"/>
<dbReference type="Pfam" id="PF03870">
    <property type="entry name" value="RNA_pol_Rpb8"/>
    <property type="match status" value="1"/>
</dbReference>
<evidence type="ECO:0000256" key="3">
    <source>
        <dbReference type="ARBA" id="ARBA00023242"/>
    </source>
</evidence>
<dbReference type="EMBL" id="BFEA01000223">
    <property type="protein sequence ID" value="GBG75384.1"/>
    <property type="molecule type" value="Genomic_DNA"/>
</dbReference>
<dbReference type="GO" id="GO:0005665">
    <property type="term" value="C:RNA polymerase II, core complex"/>
    <property type="evidence" value="ECO:0007669"/>
    <property type="project" value="TreeGrafter"/>
</dbReference>
<evidence type="ECO:0000256" key="1">
    <source>
        <dbReference type="ARBA" id="ARBA00004123"/>
    </source>
</evidence>
<dbReference type="Gramene" id="GBG75384">
    <property type="protein sequence ID" value="GBG75384"/>
    <property type="gene ID" value="CBR_g20014"/>
</dbReference>
<dbReference type="InterPro" id="IPR012340">
    <property type="entry name" value="NA-bd_OB-fold"/>
</dbReference>
<protein>
    <submittedName>
        <fullName evidence="4">Uncharacterized protein</fullName>
    </submittedName>
</protein>
<dbReference type="PANTHER" id="PTHR10917:SF0">
    <property type="entry name" value="DNA-DIRECTED RNA POLYMERASES I, II, AND III SUBUNIT RPABC3"/>
    <property type="match status" value="1"/>
</dbReference>
<gene>
    <name evidence="4" type="ORF">CBR_g20014</name>
</gene>
<evidence type="ECO:0000256" key="2">
    <source>
        <dbReference type="ARBA" id="ARBA00008912"/>
    </source>
</evidence>
<accession>A0A388KZ88</accession>
<dbReference type="Proteomes" id="UP000265515">
    <property type="component" value="Unassembled WGS sequence"/>
</dbReference>
<dbReference type="AlphaFoldDB" id="A0A388KZ88"/>
<dbReference type="GO" id="GO:0003899">
    <property type="term" value="F:DNA-directed RNA polymerase activity"/>
    <property type="evidence" value="ECO:0007669"/>
    <property type="project" value="InterPro"/>
</dbReference>
<dbReference type="GO" id="GO:0005736">
    <property type="term" value="C:RNA polymerase I complex"/>
    <property type="evidence" value="ECO:0007669"/>
    <property type="project" value="TreeGrafter"/>
</dbReference>
<dbReference type="GO" id="GO:0006351">
    <property type="term" value="P:DNA-templated transcription"/>
    <property type="evidence" value="ECO:0007669"/>
    <property type="project" value="InterPro"/>
</dbReference>
<comment type="similarity">
    <text evidence="2">Belongs to the eukaryotic RPB8 RNA polymerase subunit family.</text>
</comment>
<comment type="caution">
    <text evidence="4">The sequence shown here is derived from an EMBL/GenBank/DDBJ whole genome shotgun (WGS) entry which is preliminary data.</text>
</comment>
<comment type="subcellular location">
    <subcellularLocation>
        <location evidence="1">Nucleus</location>
    </subcellularLocation>
</comment>
<dbReference type="SMART" id="SM00658">
    <property type="entry name" value="RPOL8c"/>
    <property type="match status" value="1"/>
</dbReference>
<sequence length="98" mass="11203">MSEKVLFEDIFKILTRDPEGKKFDRVSRYVCRSEQFEMDLILDINVDIYPLKEGEKFALALAPTLNLDGTPDEGVFDQVSCCWSNIFLVAHTKSIAVK</sequence>
<dbReference type="PANTHER" id="PTHR10917">
    <property type="entry name" value="DNA-DIRECTED RNA POLYMERASES I, II, AND III SUBUNIT RPABC3"/>
    <property type="match status" value="1"/>
</dbReference>
<reference evidence="4 5" key="1">
    <citation type="journal article" date="2018" name="Cell">
        <title>The Chara Genome: Secondary Complexity and Implications for Plant Terrestrialization.</title>
        <authorList>
            <person name="Nishiyama T."/>
            <person name="Sakayama H."/>
            <person name="Vries J.D."/>
            <person name="Buschmann H."/>
            <person name="Saint-Marcoux D."/>
            <person name="Ullrich K.K."/>
            <person name="Haas F.B."/>
            <person name="Vanderstraeten L."/>
            <person name="Becker D."/>
            <person name="Lang D."/>
            <person name="Vosolsobe S."/>
            <person name="Rombauts S."/>
            <person name="Wilhelmsson P.K.I."/>
            <person name="Janitza P."/>
            <person name="Kern R."/>
            <person name="Heyl A."/>
            <person name="Rumpler F."/>
            <person name="Villalobos L.I.A.C."/>
            <person name="Clay J.M."/>
            <person name="Skokan R."/>
            <person name="Toyoda A."/>
            <person name="Suzuki Y."/>
            <person name="Kagoshima H."/>
            <person name="Schijlen E."/>
            <person name="Tajeshwar N."/>
            <person name="Catarino B."/>
            <person name="Hetherington A.J."/>
            <person name="Saltykova A."/>
            <person name="Bonnot C."/>
            <person name="Breuninger H."/>
            <person name="Symeonidi A."/>
            <person name="Radhakrishnan G.V."/>
            <person name="Van Nieuwerburgh F."/>
            <person name="Deforce D."/>
            <person name="Chang C."/>
            <person name="Karol K.G."/>
            <person name="Hedrich R."/>
            <person name="Ulvskov P."/>
            <person name="Glockner G."/>
            <person name="Delwiche C.F."/>
            <person name="Petrasek J."/>
            <person name="Van de Peer Y."/>
            <person name="Friml J."/>
            <person name="Beilby M."/>
            <person name="Dolan L."/>
            <person name="Kohara Y."/>
            <person name="Sugano S."/>
            <person name="Fujiyama A."/>
            <person name="Delaux P.-M."/>
            <person name="Quint M."/>
            <person name="TheiBen G."/>
            <person name="Hagemann M."/>
            <person name="Harholt J."/>
            <person name="Dunand C."/>
            <person name="Zachgo S."/>
            <person name="Langdale J."/>
            <person name="Maumus F."/>
            <person name="Straeten D.V.D."/>
            <person name="Gould S.B."/>
            <person name="Rensing S.A."/>
        </authorList>
    </citation>
    <scope>NUCLEOTIDE SEQUENCE [LARGE SCALE GENOMIC DNA]</scope>
    <source>
        <strain evidence="4 5">S276</strain>
    </source>
</reference>
<evidence type="ECO:0000313" key="4">
    <source>
        <dbReference type="EMBL" id="GBG75384.1"/>
    </source>
</evidence>
<dbReference type="GO" id="GO:0005666">
    <property type="term" value="C:RNA polymerase III complex"/>
    <property type="evidence" value="ECO:0007669"/>
    <property type="project" value="TreeGrafter"/>
</dbReference>
<dbReference type="OrthoDB" id="20018at2759"/>
<evidence type="ECO:0000313" key="5">
    <source>
        <dbReference type="Proteomes" id="UP000265515"/>
    </source>
</evidence>
<dbReference type="InterPro" id="IPR005570">
    <property type="entry name" value="RPABC3"/>
</dbReference>
<proteinExistence type="inferred from homology"/>
<keyword evidence="5" id="KW-1185">Reference proteome</keyword>